<dbReference type="InterPro" id="IPR011041">
    <property type="entry name" value="Quinoprot_gluc/sorb_DH_b-prop"/>
</dbReference>
<gene>
    <name evidence="1" type="ORF">ECE50_025615</name>
</gene>
<reference evidence="1" key="1">
    <citation type="submission" date="2020-05" db="EMBL/GenBank/DDBJ databases">
        <title>Chitinophaga laudate sp. nov., isolated from a tropical peat swamp.</title>
        <authorList>
            <person name="Goh C.B.S."/>
            <person name="Lee M.S."/>
            <person name="Parimannan S."/>
            <person name="Pasbakhsh P."/>
            <person name="Yule C.M."/>
            <person name="Rajandas H."/>
            <person name="Loke S."/>
            <person name="Croft L."/>
            <person name="Tan J.B.L."/>
        </authorList>
    </citation>
    <scope>NUCLEOTIDE SEQUENCE</scope>
    <source>
        <strain evidence="1">Mgbs1</strain>
    </source>
</reference>
<dbReference type="Gene3D" id="2.120.10.30">
    <property type="entry name" value="TolB, C-terminal domain"/>
    <property type="match status" value="1"/>
</dbReference>
<dbReference type="OrthoDB" id="9770043at2"/>
<organism evidence="1 2">
    <name type="scientific">Chitinophaga solisilvae</name>
    <dbReference type="NCBI Taxonomy" id="1233460"/>
    <lineage>
        <taxon>Bacteria</taxon>
        <taxon>Pseudomonadati</taxon>
        <taxon>Bacteroidota</taxon>
        <taxon>Chitinophagia</taxon>
        <taxon>Chitinophagales</taxon>
        <taxon>Chitinophagaceae</taxon>
        <taxon>Chitinophaga</taxon>
    </lineage>
</organism>
<dbReference type="InterPro" id="IPR012938">
    <property type="entry name" value="Glc/Sorbosone_DH"/>
</dbReference>
<keyword evidence="2" id="KW-1185">Reference proteome</keyword>
<dbReference type="Pfam" id="PF07995">
    <property type="entry name" value="GSDH"/>
    <property type="match status" value="1"/>
</dbReference>
<proteinExistence type="predicted"/>
<evidence type="ECO:0000313" key="2">
    <source>
        <dbReference type="Proteomes" id="UP000281028"/>
    </source>
</evidence>
<dbReference type="PANTHER" id="PTHR19328:SF13">
    <property type="entry name" value="HIPL1 PROTEIN"/>
    <property type="match status" value="1"/>
</dbReference>
<dbReference type="EMBL" id="RIAR02000001">
    <property type="protein sequence ID" value="NSL90238.1"/>
    <property type="molecule type" value="Genomic_DNA"/>
</dbReference>
<comment type="caution">
    <text evidence="1">The sequence shown here is derived from an EMBL/GenBank/DDBJ whole genome shotgun (WGS) entry which is preliminary data.</text>
</comment>
<name>A0A433WE45_9BACT</name>
<accession>A0A433WE45</accession>
<dbReference type="PANTHER" id="PTHR19328">
    <property type="entry name" value="HEDGEHOG-INTERACTING PROTEIN"/>
    <property type="match status" value="1"/>
</dbReference>
<sequence length="370" mass="40494">MKNLICVILLLYAVSACHKQDAPDNTLPPLPSKDSLRIVAGGLHFPWEILWGPDDHIWMTERNGRISRVDTSTGTVQVLLTIPAVKSVNEGGLLGMTLHPDFARQPYVFVVYNYDNGSGGYRERVVRYTYQHNTLAQPLTLLDNIGASAIHNGSRLLILKNDPDKLWITTGDANQQADAQNLAKPNGKILRIRIDGTIPADNPVAGNPMWSRGHRNPQGLVAAGNLLYAAEHGPDIEDEVNIIEKLGNYGWPAVKGPCDTPDETAFCNANQVTAPVWSSGGRTVATSGMDYYNHDFIPAWKNSLLVATLKGSTLYQLQLSANGRAVTGVRQYLTNRFGRLRDVCVAPSGQVYVCTSNGNNADRIIEINKP</sequence>
<dbReference type="PROSITE" id="PS51257">
    <property type="entry name" value="PROKAR_LIPOPROTEIN"/>
    <property type="match status" value="1"/>
</dbReference>
<dbReference type="Proteomes" id="UP000281028">
    <property type="component" value="Unassembled WGS sequence"/>
</dbReference>
<protein>
    <submittedName>
        <fullName evidence="1">PQQ-dependent sugar dehydrogenase</fullName>
    </submittedName>
</protein>
<dbReference type="SUPFAM" id="SSF50952">
    <property type="entry name" value="Soluble quinoprotein glucose dehydrogenase"/>
    <property type="match status" value="1"/>
</dbReference>
<dbReference type="InterPro" id="IPR011042">
    <property type="entry name" value="6-blade_b-propeller_TolB-like"/>
</dbReference>
<evidence type="ECO:0000313" key="1">
    <source>
        <dbReference type="EMBL" id="NSL90238.1"/>
    </source>
</evidence>
<dbReference type="AlphaFoldDB" id="A0A433WE45"/>